<proteinExistence type="predicted"/>
<keyword evidence="2" id="KW-1185">Reference proteome</keyword>
<dbReference type="EMBL" id="VBQZ03000003">
    <property type="protein sequence ID" value="MXQ80147.1"/>
    <property type="molecule type" value="Genomic_DNA"/>
</dbReference>
<name>A0A6B0QTB3_9CETA</name>
<comment type="caution">
    <text evidence="1">The sequence shown here is derived from an EMBL/GenBank/DDBJ whole genome shotgun (WGS) entry which is preliminary data.</text>
</comment>
<protein>
    <submittedName>
        <fullName evidence="1">Uncharacterized protein</fullName>
    </submittedName>
</protein>
<dbReference type="SUPFAM" id="SSF48452">
    <property type="entry name" value="TPR-like"/>
    <property type="match status" value="1"/>
</dbReference>
<dbReference type="InterPro" id="IPR011990">
    <property type="entry name" value="TPR-like_helical_dom_sf"/>
</dbReference>
<organism evidence="1 2">
    <name type="scientific">Bos mutus</name>
    <name type="common">wild yak</name>
    <dbReference type="NCBI Taxonomy" id="72004"/>
    <lineage>
        <taxon>Eukaryota</taxon>
        <taxon>Metazoa</taxon>
        <taxon>Chordata</taxon>
        <taxon>Craniata</taxon>
        <taxon>Vertebrata</taxon>
        <taxon>Euteleostomi</taxon>
        <taxon>Mammalia</taxon>
        <taxon>Eutheria</taxon>
        <taxon>Laurasiatheria</taxon>
        <taxon>Artiodactyla</taxon>
        <taxon>Ruminantia</taxon>
        <taxon>Pecora</taxon>
        <taxon>Bovidae</taxon>
        <taxon>Bovinae</taxon>
        <taxon>Bos</taxon>
    </lineage>
</organism>
<reference evidence="1" key="1">
    <citation type="submission" date="2019-10" db="EMBL/GenBank/DDBJ databases">
        <title>The sequence and de novo assembly of the wild yak genome.</title>
        <authorList>
            <person name="Liu Y."/>
        </authorList>
    </citation>
    <scope>NUCLEOTIDE SEQUENCE [LARGE SCALE GENOMIC DNA]</scope>
    <source>
        <strain evidence="1">WY2019</strain>
    </source>
</reference>
<dbReference type="Proteomes" id="UP000322234">
    <property type="component" value="Unassembled WGS sequence"/>
</dbReference>
<evidence type="ECO:0000313" key="1">
    <source>
        <dbReference type="EMBL" id="MXQ80147.1"/>
    </source>
</evidence>
<gene>
    <name evidence="1" type="ORF">E5288_WYG013631</name>
</gene>
<accession>A0A6B0QTB3</accession>
<evidence type="ECO:0000313" key="2">
    <source>
        <dbReference type="Proteomes" id="UP000322234"/>
    </source>
</evidence>
<sequence length="119" mass="13679">MSSKEDKVLKTHISVVGKESSLMESSQIEALKARLLYQDICRAAQHLNHFLLKGNAHKELFKPHVLALRDMAQQVCIKLIFLHPVDYGRKAEELLWRKTCSDVALLLLKTNRKHMDTSE</sequence>
<dbReference type="AlphaFoldDB" id="A0A6B0QTB3"/>